<dbReference type="InterPro" id="IPR013840">
    <property type="entry name" value="DNAligase_N"/>
</dbReference>
<protein>
    <recommendedName>
        <fullName evidence="2">NAD-dependent DNA ligase N-terminal domain-containing protein</fullName>
    </recommendedName>
</protein>
<gene>
    <name evidence="3" type="ORF">LCGC14_2949170</name>
</gene>
<dbReference type="AlphaFoldDB" id="A0A0F8XGD4"/>
<name>A0A0F8XGD4_9ZZZZ</name>
<organism evidence="3">
    <name type="scientific">marine sediment metagenome</name>
    <dbReference type="NCBI Taxonomy" id="412755"/>
    <lineage>
        <taxon>unclassified sequences</taxon>
        <taxon>metagenomes</taxon>
        <taxon>ecological metagenomes</taxon>
    </lineage>
</organism>
<comment type="caution">
    <text evidence="3">The sequence shown here is derived from an EMBL/GenBank/DDBJ whole genome shotgun (WGS) entry which is preliminary data.</text>
</comment>
<evidence type="ECO:0000256" key="1">
    <source>
        <dbReference type="SAM" id="MobiDB-lite"/>
    </source>
</evidence>
<dbReference type="SMART" id="SM00532">
    <property type="entry name" value="LIGANc"/>
    <property type="match status" value="1"/>
</dbReference>
<dbReference type="GO" id="GO:0003911">
    <property type="term" value="F:DNA ligase (NAD+) activity"/>
    <property type="evidence" value="ECO:0007669"/>
    <property type="project" value="InterPro"/>
</dbReference>
<proteinExistence type="predicted"/>
<dbReference type="Gene3D" id="1.10.287.610">
    <property type="entry name" value="Helix hairpin bin"/>
    <property type="match status" value="1"/>
</dbReference>
<sequence length="324" mass="37872">MSSGDQGLKTKHEVLKEYEKGYLARLEEKAEPGEKPIEEPKVEANIPMDLQNLIFKLSAKFETNVNKEYIGHCVACLNKVERNKMVYKNNHLFHASCFEQHGNDYQATTNLMNEERRARVDLAYLQNLKVRSDGSAGEKPPNKKKSTRKTKKKAKRRKISRKKKTKTKRKTRAKKRIVKLKKLINHQRYFYHVLDKQEISDEAFDSLKHELYKLEEQFPELITADSPTQRVAGKVLKGFEKIRHKTPMLSIEDIFSREELQSWQNYLRRITEQEFEYFLEPKIDGFAVSLIYEKGLLLKAATRGDSRVGEDVTQNIKTIRSIPL</sequence>
<feature type="non-terminal residue" evidence="3">
    <location>
        <position position="324"/>
    </location>
</feature>
<dbReference type="Gene3D" id="3.30.470.30">
    <property type="entry name" value="DNA ligase/mRNA capping enzyme"/>
    <property type="match status" value="1"/>
</dbReference>
<accession>A0A0F8XGD4</accession>
<evidence type="ECO:0000259" key="2">
    <source>
        <dbReference type="SMART" id="SM00532"/>
    </source>
</evidence>
<feature type="domain" description="NAD-dependent DNA ligase N-terminal" evidence="2">
    <location>
        <begin position="172"/>
        <end position="324"/>
    </location>
</feature>
<feature type="compositionally biased region" description="Basic residues" evidence="1">
    <location>
        <begin position="142"/>
        <end position="173"/>
    </location>
</feature>
<dbReference type="SUPFAM" id="SSF56091">
    <property type="entry name" value="DNA ligase/mRNA capping enzyme, catalytic domain"/>
    <property type="match status" value="1"/>
</dbReference>
<reference evidence="3" key="1">
    <citation type="journal article" date="2015" name="Nature">
        <title>Complex archaea that bridge the gap between prokaryotes and eukaryotes.</title>
        <authorList>
            <person name="Spang A."/>
            <person name="Saw J.H."/>
            <person name="Jorgensen S.L."/>
            <person name="Zaremba-Niedzwiedzka K."/>
            <person name="Martijn J."/>
            <person name="Lind A.E."/>
            <person name="van Eijk R."/>
            <person name="Schleper C."/>
            <person name="Guy L."/>
            <person name="Ettema T.J."/>
        </authorList>
    </citation>
    <scope>NUCLEOTIDE SEQUENCE</scope>
</reference>
<feature type="region of interest" description="Disordered" evidence="1">
    <location>
        <begin position="131"/>
        <end position="173"/>
    </location>
</feature>
<dbReference type="InterPro" id="IPR013839">
    <property type="entry name" value="DNAligase_adenylation"/>
</dbReference>
<evidence type="ECO:0000313" key="3">
    <source>
        <dbReference type="EMBL" id="KKK67928.1"/>
    </source>
</evidence>
<dbReference type="EMBL" id="LAZR01059374">
    <property type="protein sequence ID" value="KKK67928.1"/>
    <property type="molecule type" value="Genomic_DNA"/>
</dbReference>
<dbReference type="Pfam" id="PF01653">
    <property type="entry name" value="DNA_ligase_aden"/>
    <property type="match status" value="1"/>
</dbReference>